<organism evidence="1">
    <name type="scientific">Arundo donax</name>
    <name type="common">Giant reed</name>
    <name type="synonym">Donax arundinaceus</name>
    <dbReference type="NCBI Taxonomy" id="35708"/>
    <lineage>
        <taxon>Eukaryota</taxon>
        <taxon>Viridiplantae</taxon>
        <taxon>Streptophyta</taxon>
        <taxon>Embryophyta</taxon>
        <taxon>Tracheophyta</taxon>
        <taxon>Spermatophyta</taxon>
        <taxon>Magnoliopsida</taxon>
        <taxon>Liliopsida</taxon>
        <taxon>Poales</taxon>
        <taxon>Poaceae</taxon>
        <taxon>PACMAD clade</taxon>
        <taxon>Arundinoideae</taxon>
        <taxon>Arundineae</taxon>
        <taxon>Arundo</taxon>
    </lineage>
</organism>
<evidence type="ECO:0000313" key="1">
    <source>
        <dbReference type="EMBL" id="JAD47362.1"/>
    </source>
</evidence>
<dbReference type="AlphaFoldDB" id="A0A0A9AJT6"/>
<sequence length="16" mass="1744">MSIPLAMFKYTNGPCA</sequence>
<dbReference type="EMBL" id="GBRH01250533">
    <property type="protein sequence ID" value="JAD47362.1"/>
    <property type="molecule type" value="Transcribed_RNA"/>
</dbReference>
<name>A0A0A9AJT6_ARUDO</name>
<proteinExistence type="predicted"/>
<reference evidence="1" key="1">
    <citation type="submission" date="2014-09" db="EMBL/GenBank/DDBJ databases">
        <authorList>
            <person name="Magalhaes I.L.F."/>
            <person name="Oliveira U."/>
            <person name="Santos F.R."/>
            <person name="Vidigal T.H.D.A."/>
            <person name="Brescovit A.D."/>
            <person name="Santos A.J."/>
        </authorList>
    </citation>
    <scope>NUCLEOTIDE SEQUENCE</scope>
    <source>
        <tissue evidence="1">Shoot tissue taken approximately 20 cm above the soil surface</tissue>
    </source>
</reference>
<accession>A0A0A9AJT6</accession>
<protein>
    <submittedName>
        <fullName evidence="1">Uncharacterized protein</fullName>
    </submittedName>
</protein>
<reference evidence="1" key="2">
    <citation type="journal article" date="2015" name="Data Brief">
        <title>Shoot transcriptome of the giant reed, Arundo donax.</title>
        <authorList>
            <person name="Barrero R.A."/>
            <person name="Guerrero F.D."/>
            <person name="Moolhuijzen P."/>
            <person name="Goolsby J.A."/>
            <person name="Tidwell J."/>
            <person name="Bellgard S.E."/>
            <person name="Bellgard M.I."/>
        </authorList>
    </citation>
    <scope>NUCLEOTIDE SEQUENCE</scope>
    <source>
        <tissue evidence="1">Shoot tissue taken approximately 20 cm above the soil surface</tissue>
    </source>
</reference>